<evidence type="ECO:0000256" key="2">
    <source>
        <dbReference type="ARBA" id="ARBA00022771"/>
    </source>
</evidence>
<evidence type="ECO:0000313" key="5">
    <source>
        <dbReference type="Proteomes" id="UP000799324"/>
    </source>
</evidence>
<name>A0A6A6SRV3_9PLEO</name>
<keyword evidence="5" id="KW-1185">Reference proteome</keyword>
<dbReference type="EMBL" id="MU004461">
    <property type="protein sequence ID" value="KAF2650282.1"/>
    <property type="molecule type" value="Genomic_DNA"/>
</dbReference>
<accession>A0A6A6SRV3</accession>
<dbReference type="InterPro" id="IPR052895">
    <property type="entry name" value="HetReg/Transcr_Mod"/>
</dbReference>
<keyword evidence="2" id="KW-0863">Zinc-finger</keyword>
<dbReference type="PANTHER" id="PTHR24148:SF64">
    <property type="entry name" value="HETEROKARYON INCOMPATIBILITY DOMAIN-CONTAINING PROTEIN"/>
    <property type="match status" value="1"/>
</dbReference>
<keyword evidence="1" id="KW-0479">Metal-binding</keyword>
<dbReference type="Proteomes" id="UP000799324">
    <property type="component" value="Unassembled WGS sequence"/>
</dbReference>
<dbReference type="OrthoDB" id="5386682at2759"/>
<keyword evidence="3" id="KW-0862">Zinc</keyword>
<evidence type="ECO:0000256" key="3">
    <source>
        <dbReference type="ARBA" id="ARBA00022833"/>
    </source>
</evidence>
<dbReference type="SUPFAM" id="SSF57850">
    <property type="entry name" value="RING/U-box"/>
    <property type="match status" value="1"/>
</dbReference>
<evidence type="ECO:0000313" key="4">
    <source>
        <dbReference type="EMBL" id="KAF2650282.1"/>
    </source>
</evidence>
<dbReference type="PANTHER" id="PTHR24148">
    <property type="entry name" value="ANKYRIN REPEAT DOMAIN-CONTAINING PROTEIN 39 HOMOLOG-RELATED"/>
    <property type="match status" value="1"/>
</dbReference>
<evidence type="ECO:0000256" key="1">
    <source>
        <dbReference type="ARBA" id="ARBA00022723"/>
    </source>
</evidence>
<dbReference type="InterPro" id="IPR043145">
    <property type="entry name" value="Znf_ZZ_sf"/>
</dbReference>
<evidence type="ECO:0008006" key="6">
    <source>
        <dbReference type="Google" id="ProtNLM"/>
    </source>
</evidence>
<proteinExistence type="predicted"/>
<dbReference type="Gene3D" id="3.30.60.90">
    <property type="match status" value="1"/>
</dbReference>
<dbReference type="Pfam" id="PF26639">
    <property type="entry name" value="Het-6_barrel"/>
    <property type="match status" value="1"/>
</dbReference>
<protein>
    <recommendedName>
        <fullName evidence="6">ZZ-type domain-containing protein</fullName>
    </recommendedName>
</protein>
<dbReference type="AlphaFoldDB" id="A0A6A6SRV3"/>
<reference evidence="4" key="1">
    <citation type="journal article" date="2020" name="Stud. Mycol.">
        <title>101 Dothideomycetes genomes: a test case for predicting lifestyles and emergence of pathogens.</title>
        <authorList>
            <person name="Haridas S."/>
            <person name="Albert R."/>
            <person name="Binder M."/>
            <person name="Bloem J."/>
            <person name="Labutti K."/>
            <person name="Salamov A."/>
            <person name="Andreopoulos B."/>
            <person name="Baker S."/>
            <person name="Barry K."/>
            <person name="Bills G."/>
            <person name="Bluhm B."/>
            <person name="Cannon C."/>
            <person name="Castanera R."/>
            <person name="Culley D."/>
            <person name="Daum C."/>
            <person name="Ezra D."/>
            <person name="Gonzalez J."/>
            <person name="Henrissat B."/>
            <person name="Kuo A."/>
            <person name="Liang C."/>
            <person name="Lipzen A."/>
            <person name="Lutzoni F."/>
            <person name="Magnuson J."/>
            <person name="Mondo S."/>
            <person name="Nolan M."/>
            <person name="Ohm R."/>
            <person name="Pangilinan J."/>
            <person name="Park H.-J."/>
            <person name="Ramirez L."/>
            <person name="Alfaro M."/>
            <person name="Sun H."/>
            <person name="Tritt A."/>
            <person name="Yoshinaga Y."/>
            <person name="Zwiers L.-H."/>
            <person name="Turgeon B."/>
            <person name="Goodwin S."/>
            <person name="Spatafora J."/>
            <person name="Crous P."/>
            <person name="Grigoriev I."/>
        </authorList>
    </citation>
    <scope>NUCLEOTIDE SEQUENCE</scope>
    <source>
        <strain evidence="4">CBS 122681</strain>
    </source>
</reference>
<organism evidence="4 5">
    <name type="scientific">Lophiostoma macrostomum CBS 122681</name>
    <dbReference type="NCBI Taxonomy" id="1314788"/>
    <lineage>
        <taxon>Eukaryota</taxon>
        <taxon>Fungi</taxon>
        <taxon>Dikarya</taxon>
        <taxon>Ascomycota</taxon>
        <taxon>Pezizomycotina</taxon>
        <taxon>Dothideomycetes</taxon>
        <taxon>Pleosporomycetidae</taxon>
        <taxon>Pleosporales</taxon>
        <taxon>Lophiostomataceae</taxon>
        <taxon>Lophiostoma</taxon>
    </lineage>
</organism>
<dbReference type="GO" id="GO:0008270">
    <property type="term" value="F:zinc ion binding"/>
    <property type="evidence" value="ECO:0007669"/>
    <property type="project" value="UniProtKB-KW"/>
</dbReference>
<gene>
    <name evidence="4" type="ORF">K491DRAFT_782753</name>
</gene>
<sequence>MLQIEVDRDIHKDWDQNHFPSLEGFANAGFIGYPYSARGRSPFLALLDRGMRFKSTDPRDKIFALLHHRVGHEMYDKPNGRLVATKVYPLAGQNVSNPYIIVNRMQVGLELVIADPNCQELCTHFGIRPDYEKNIREVYREVASLSIQQYQCLDVLNHGWKTSHSNRSWPSWIPRWDFHKPIPVPVLDPVIYSASNGSGPIVHWDHTNPDRLAVQGLNLGSLRIANTILEHEIISSELDGRVIDDRFGAVTKLTTLERWFSTSGKYNGERSGPNMQNQINRIATHALRLLENRKETIYIPLNSVQCDQCEEYISGLDGAATSTSTSYYHCLICHLGDFDICTACYSTGKRCEVPSHTLREQKVPSLRLLYTKQIFGILRTYSADASYDGRNPMLSSEPTFFFKTSRGDRGTAYWTVEPGDVVVVLFGSQLPFIMRKTGASYRLISSCYLLGMMDGEAMDLWRNGKLQEETFYIT</sequence>